<dbReference type="NCBIfam" id="TIGR01494">
    <property type="entry name" value="ATPase_P-type"/>
    <property type="match status" value="1"/>
</dbReference>
<dbReference type="Gene3D" id="2.70.150.10">
    <property type="entry name" value="Calcium-transporting ATPase, cytoplasmic transduction domain A"/>
    <property type="match status" value="1"/>
</dbReference>
<dbReference type="AlphaFoldDB" id="A0A1L8QSC2"/>
<keyword evidence="6 12" id="KW-0067">ATP-binding</keyword>
<dbReference type="SUPFAM" id="SSF81665">
    <property type="entry name" value="Calcium ATPase, transmembrane domain M"/>
    <property type="match status" value="1"/>
</dbReference>
<feature type="transmembrane region" description="Helical" evidence="12">
    <location>
        <begin position="564"/>
        <end position="584"/>
    </location>
</feature>
<evidence type="ECO:0000256" key="10">
    <source>
        <dbReference type="ARBA" id="ARBA00023065"/>
    </source>
</evidence>
<keyword evidence="15" id="KW-1185">Reference proteome</keyword>
<dbReference type="Pfam" id="PF00702">
    <property type="entry name" value="Hydrolase"/>
    <property type="match status" value="1"/>
</dbReference>
<dbReference type="InterPro" id="IPR023298">
    <property type="entry name" value="ATPase_P-typ_TM_dom_sf"/>
</dbReference>
<organism evidence="14 15">
    <name type="scientific">Enterococcus aquimarinus</name>
    <dbReference type="NCBI Taxonomy" id="328396"/>
    <lineage>
        <taxon>Bacteria</taxon>
        <taxon>Bacillati</taxon>
        <taxon>Bacillota</taxon>
        <taxon>Bacilli</taxon>
        <taxon>Lactobacillales</taxon>
        <taxon>Enterococcaceae</taxon>
        <taxon>Enterococcus</taxon>
    </lineage>
</organism>
<dbReference type="InterPro" id="IPR008250">
    <property type="entry name" value="ATPase_P-typ_transduc_dom_A_sf"/>
</dbReference>
<evidence type="ECO:0000256" key="7">
    <source>
        <dbReference type="ARBA" id="ARBA00022842"/>
    </source>
</evidence>
<dbReference type="PROSITE" id="PS00154">
    <property type="entry name" value="ATPASE_E1_E2"/>
    <property type="match status" value="1"/>
</dbReference>
<evidence type="ECO:0000259" key="13">
    <source>
        <dbReference type="Pfam" id="PF00122"/>
    </source>
</evidence>
<feature type="transmembrane region" description="Helical" evidence="12">
    <location>
        <begin position="241"/>
        <end position="260"/>
    </location>
</feature>
<dbReference type="InterPro" id="IPR036412">
    <property type="entry name" value="HAD-like_sf"/>
</dbReference>
<dbReference type="STRING" id="328396.RU93_GL002201"/>
<feature type="transmembrane region" description="Helical" evidence="12">
    <location>
        <begin position="272"/>
        <end position="295"/>
    </location>
</feature>
<evidence type="ECO:0000256" key="3">
    <source>
        <dbReference type="ARBA" id="ARBA00022692"/>
    </source>
</evidence>
<dbReference type="InterPro" id="IPR059000">
    <property type="entry name" value="ATPase_P-type_domA"/>
</dbReference>
<dbReference type="GO" id="GO:0046872">
    <property type="term" value="F:metal ion binding"/>
    <property type="evidence" value="ECO:0007669"/>
    <property type="project" value="UniProtKB-KW"/>
</dbReference>
<dbReference type="PANTHER" id="PTHR43079">
    <property type="entry name" value="PROBABLE CADMIUM/ZINC-TRANSPORTING ATPASE HMA1"/>
    <property type="match status" value="1"/>
</dbReference>
<gene>
    <name evidence="14" type="ORF">RU93_GL002201</name>
</gene>
<dbReference type="SFLD" id="SFLDS00003">
    <property type="entry name" value="Haloacid_Dehalogenase"/>
    <property type="match status" value="1"/>
</dbReference>
<proteinExistence type="inferred from homology"/>
<sequence>MVEMKKIKENITLISTVSCIVFLIVGLILEFGFQWEYSWLIYLASVISGGTEITIAGVRELMAEKHFNVDLLMILAAVSAGLIGDWREGSLLIFIFSLSHLLEEYTTEKSAREINRLIDRQPKKARLVLADGTYEMIDTADLEIGDKVAIFKGEHIPTDGVIMKGASEIDESVVNGESVPRLKGINEEIYGGTINLGDALEIEVNKDRSETVFAKIIALVESAQNSQTKTESFIQRVENQYVMIILITVPLAILAFRFGLSWTWNESLYRGVNLLVVASPCALVASSTPALLSAISNGARHGMLFKGGTYLEELAEIRSIAFDKTGTLTKGEFSVTDEYWAEDEAVILPYVLGLEGKSTHPLAQGIVKKWGQAYQSLDLVTEEITASGIQAVEGDHTYYVGKKRGTYEEPEALAEWKHQGKTVIYVERDHQFIGGIGLLDTLNKNARESVAYFNNAGIQTVMLTGDNRHTAQTVAQDAGIKEYYGELLPEDKVKYVQQLKEKYGKNAMVGDGVNDAPALATATIGIAMGEGTDVAMDVADVVIMENNLAKLVYTHRLSQKMKRIIKQNIIFSVAVILSLIALNLMQSLTIPLAVIGHEGSTILVILNGLRLLREEK</sequence>
<keyword evidence="8" id="KW-1278">Translocase</keyword>
<dbReference type="GO" id="GO:0016887">
    <property type="term" value="F:ATP hydrolysis activity"/>
    <property type="evidence" value="ECO:0007669"/>
    <property type="project" value="InterPro"/>
</dbReference>
<evidence type="ECO:0000256" key="12">
    <source>
        <dbReference type="RuleBase" id="RU362081"/>
    </source>
</evidence>
<dbReference type="PROSITE" id="PS01229">
    <property type="entry name" value="COF_2"/>
    <property type="match status" value="1"/>
</dbReference>
<feature type="transmembrane region" description="Helical" evidence="12">
    <location>
        <begin position="39"/>
        <end position="58"/>
    </location>
</feature>
<dbReference type="SFLD" id="SFLDG00002">
    <property type="entry name" value="C1.7:_P-type_atpase_like"/>
    <property type="match status" value="1"/>
</dbReference>
<dbReference type="PRINTS" id="PR00119">
    <property type="entry name" value="CATATPASE"/>
</dbReference>
<evidence type="ECO:0000256" key="5">
    <source>
        <dbReference type="ARBA" id="ARBA00022741"/>
    </source>
</evidence>
<dbReference type="Proteomes" id="UP000182149">
    <property type="component" value="Unassembled WGS sequence"/>
</dbReference>
<dbReference type="InterPro" id="IPR051949">
    <property type="entry name" value="Cation_Transport_ATPase"/>
</dbReference>
<protein>
    <submittedName>
        <fullName evidence="14">Cadmium-translocating P-type ATPase</fullName>
    </submittedName>
</protein>
<dbReference type="PRINTS" id="PR00941">
    <property type="entry name" value="CDATPASE"/>
</dbReference>
<feature type="domain" description="P-type ATPase A" evidence="13">
    <location>
        <begin position="121"/>
        <end position="221"/>
    </location>
</feature>
<dbReference type="GO" id="GO:0005886">
    <property type="term" value="C:plasma membrane"/>
    <property type="evidence" value="ECO:0007669"/>
    <property type="project" value="UniProtKB-SubCell"/>
</dbReference>
<evidence type="ECO:0000256" key="11">
    <source>
        <dbReference type="ARBA" id="ARBA00023136"/>
    </source>
</evidence>
<reference evidence="14 15" key="1">
    <citation type="submission" date="2014-12" db="EMBL/GenBank/DDBJ databases">
        <title>Draft genome sequences of 29 type strains of Enterococci.</title>
        <authorList>
            <person name="Zhong Z."/>
            <person name="Sun Z."/>
            <person name="Liu W."/>
            <person name="Zhang W."/>
            <person name="Zhang H."/>
        </authorList>
    </citation>
    <scope>NUCLEOTIDE SEQUENCE [LARGE SCALE GENOMIC DNA]</scope>
    <source>
        <strain evidence="14 15">DSM 17690</strain>
    </source>
</reference>
<comment type="subcellular location">
    <subcellularLocation>
        <location evidence="1">Cell membrane</location>
        <topology evidence="1">Multi-pass membrane protein</topology>
    </subcellularLocation>
</comment>
<dbReference type="InterPro" id="IPR018303">
    <property type="entry name" value="ATPase_P-typ_P_site"/>
</dbReference>
<dbReference type="GO" id="GO:0019829">
    <property type="term" value="F:ATPase-coupled monoatomic cation transmembrane transporter activity"/>
    <property type="evidence" value="ECO:0007669"/>
    <property type="project" value="InterPro"/>
</dbReference>
<comment type="similarity">
    <text evidence="2 12">Belongs to the cation transport ATPase (P-type) (TC 3.A.3) family. Type IB subfamily.</text>
</comment>
<dbReference type="NCBIfam" id="TIGR01512">
    <property type="entry name" value="ATPase-IB2_Cd"/>
    <property type="match status" value="1"/>
</dbReference>
<accession>A0A1L8QSC2</accession>
<dbReference type="InterPro" id="IPR027256">
    <property type="entry name" value="P-typ_ATPase_IB"/>
</dbReference>
<dbReference type="FunFam" id="2.70.150.10:FF:000002">
    <property type="entry name" value="Copper-transporting ATPase 1, putative"/>
    <property type="match status" value="1"/>
</dbReference>
<dbReference type="GO" id="GO:0005524">
    <property type="term" value="F:ATP binding"/>
    <property type="evidence" value="ECO:0007669"/>
    <property type="project" value="UniProtKB-UniRule"/>
</dbReference>
<dbReference type="Gene3D" id="3.40.1110.10">
    <property type="entry name" value="Calcium-transporting ATPase, cytoplasmic domain N"/>
    <property type="match status" value="1"/>
</dbReference>
<dbReference type="CDD" id="cd07551">
    <property type="entry name" value="P-type_ATPase_HM_ZosA_PfeT-like"/>
    <property type="match status" value="1"/>
</dbReference>
<keyword evidence="10" id="KW-0406">Ion transport</keyword>
<keyword evidence="5 12" id="KW-0547">Nucleotide-binding</keyword>
<feature type="transmembrane region" description="Helical" evidence="12">
    <location>
        <begin position="12"/>
        <end position="33"/>
    </location>
</feature>
<dbReference type="PANTHER" id="PTHR43079:SF1">
    <property type="entry name" value="CADMIUM_ZINC-TRANSPORTING ATPASE HMA1, CHLOROPLASTIC-RELATED"/>
    <property type="match status" value="1"/>
</dbReference>
<keyword evidence="7" id="KW-0460">Magnesium</keyword>
<name>A0A1L8QSC2_9ENTE</name>
<dbReference type="SUPFAM" id="SSF56784">
    <property type="entry name" value="HAD-like"/>
    <property type="match status" value="1"/>
</dbReference>
<dbReference type="SUPFAM" id="SSF81653">
    <property type="entry name" value="Calcium ATPase, transduction domain A"/>
    <property type="match status" value="1"/>
</dbReference>
<dbReference type="Pfam" id="PF00122">
    <property type="entry name" value="E1-E2_ATPase"/>
    <property type="match status" value="1"/>
</dbReference>
<dbReference type="NCBIfam" id="TIGR01525">
    <property type="entry name" value="ATPase-IB_hvy"/>
    <property type="match status" value="1"/>
</dbReference>
<dbReference type="EMBL" id="JXKD01000008">
    <property type="protein sequence ID" value="OJG10422.1"/>
    <property type="molecule type" value="Genomic_DNA"/>
</dbReference>
<dbReference type="InterPro" id="IPR044492">
    <property type="entry name" value="P_typ_ATPase_HD_dom"/>
</dbReference>
<evidence type="ECO:0000256" key="4">
    <source>
        <dbReference type="ARBA" id="ARBA00022723"/>
    </source>
</evidence>
<evidence type="ECO:0000313" key="15">
    <source>
        <dbReference type="Proteomes" id="UP000182149"/>
    </source>
</evidence>
<evidence type="ECO:0000256" key="2">
    <source>
        <dbReference type="ARBA" id="ARBA00006024"/>
    </source>
</evidence>
<keyword evidence="12" id="KW-1003">Cell membrane</keyword>
<evidence type="ECO:0000256" key="8">
    <source>
        <dbReference type="ARBA" id="ARBA00022967"/>
    </source>
</evidence>
<dbReference type="SFLD" id="SFLDF00027">
    <property type="entry name" value="p-type_atpase"/>
    <property type="match status" value="1"/>
</dbReference>
<evidence type="ECO:0000313" key="14">
    <source>
        <dbReference type="EMBL" id="OJG10422.1"/>
    </source>
</evidence>
<evidence type="ECO:0000256" key="6">
    <source>
        <dbReference type="ARBA" id="ARBA00022840"/>
    </source>
</evidence>
<keyword evidence="3 12" id="KW-0812">Transmembrane</keyword>
<dbReference type="Gene3D" id="3.40.50.1000">
    <property type="entry name" value="HAD superfamily/HAD-like"/>
    <property type="match status" value="1"/>
</dbReference>
<evidence type="ECO:0000256" key="9">
    <source>
        <dbReference type="ARBA" id="ARBA00022989"/>
    </source>
</evidence>
<dbReference type="InterPro" id="IPR001757">
    <property type="entry name" value="P_typ_ATPase"/>
</dbReference>
<comment type="caution">
    <text evidence="14">The sequence shown here is derived from an EMBL/GenBank/DDBJ whole genome shotgun (WGS) entry which is preliminary data.</text>
</comment>
<dbReference type="InterPro" id="IPR023214">
    <property type="entry name" value="HAD_sf"/>
</dbReference>
<keyword evidence="9 12" id="KW-1133">Transmembrane helix</keyword>
<dbReference type="InterPro" id="IPR023299">
    <property type="entry name" value="ATPase_P-typ_cyto_dom_N"/>
</dbReference>
<keyword evidence="11 12" id="KW-0472">Membrane</keyword>
<keyword evidence="4 12" id="KW-0479">Metal-binding</keyword>
<keyword evidence="10" id="KW-0813">Transport</keyword>
<evidence type="ECO:0000256" key="1">
    <source>
        <dbReference type="ARBA" id="ARBA00004651"/>
    </source>
</evidence>